<organism evidence="1">
    <name type="scientific">Bactrocera dorsalis</name>
    <name type="common">Oriental fruit fly</name>
    <name type="synonym">Dacus dorsalis</name>
    <dbReference type="NCBI Taxonomy" id="27457"/>
    <lineage>
        <taxon>Eukaryota</taxon>
        <taxon>Metazoa</taxon>
        <taxon>Ecdysozoa</taxon>
        <taxon>Arthropoda</taxon>
        <taxon>Hexapoda</taxon>
        <taxon>Insecta</taxon>
        <taxon>Pterygota</taxon>
        <taxon>Neoptera</taxon>
        <taxon>Endopterygota</taxon>
        <taxon>Diptera</taxon>
        <taxon>Brachycera</taxon>
        <taxon>Muscomorpha</taxon>
        <taxon>Tephritoidea</taxon>
        <taxon>Tephritidae</taxon>
        <taxon>Bactrocera</taxon>
        <taxon>Bactrocera</taxon>
    </lineage>
</organism>
<dbReference type="SUPFAM" id="SSF57997">
    <property type="entry name" value="Tropomyosin"/>
    <property type="match status" value="1"/>
</dbReference>
<accession>A0A034VD43</accession>
<gene>
    <name evidence="1" type="primary">YORF3</name>
</gene>
<dbReference type="Gene3D" id="1.10.287.1490">
    <property type="match status" value="1"/>
</dbReference>
<dbReference type="EMBL" id="GAKP01019464">
    <property type="protein sequence ID" value="JAC39488.1"/>
    <property type="molecule type" value="Transcribed_RNA"/>
</dbReference>
<proteinExistence type="predicted"/>
<evidence type="ECO:0000313" key="1">
    <source>
        <dbReference type="EMBL" id="JAC39488.1"/>
    </source>
</evidence>
<dbReference type="AlphaFoldDB" id="A0A034VD43"/>
<sequence length="293" mass="33072">MSRDIKDIIFNENSTLFQVLDQLDITDIIDIKAQTNSLQREVSANKIQLDSLAIKQDNFEGTANAHFVAINTQFQNQSEQLADIESNIVVVKDDIGILSERVKDHQNQIDAFYASFELLDQQLSNIEQSITDLGDSFEDLEIRQNEVDIKVNTMSTKVESLKVSIDATNKRVSELNSKVSTMQSDIVTIQKQIVTGVRVLQGTKLYVWQYQFGRISEFTYAGIDAWMLLGKTYAVKMTGWLNGDLKIEVGPNDPDVNNKYIIPSSHSVPVVSGNIYRFYYGSGNLNFTAMIYT</sequence>
<reference evidence="1" key="1">
    <citation type="journal article" date="2014" name="BMC Genomics">
        <title>Characterizing the developmental transcriptome of the oriental fruit fly, Bactrocera dorsalis (Diptera: Tephritidae) through comparative genomic analysis with Drosophila melanogaster utilizing modENCODE datasets.</title>
        <authorList>
            <person name="Geib S.M."/>
            <person name="Calla B."/>
            <person name="Hall B."/>
            <person name="Hou S."/>
            <person name="Manoukis N.C."/>
        </authorList>
    </citation>
    <scope>NUCLEOTIDE SEQUENCE</scope>
    <source>
        <strain evidence="1">Punador</strain>
    </source>
</reference>
<name>A0A034VD43_BACDO</name>
<protein>
    <submittedName>
        <fullName evidence="1">Putative ORF3 protein</fullName>
    </submittedName>
</protein>